<sequence>MIKLVAAAALAAGLSSAVSLPASAGPGANNGTWSVELVTESGLCSARYSYALAIREGQVQLVSGGAGARVSGHVGADGSVGLAVTNGTASGTGTGRLQAGSGSGTWKVASLCSGRWTARRRDDRTAQAD</sequence>
<organism evidence="2 3">
    <name type="scientific">Methylobacterium pseudosasicola</name>
    <dbReference type="NCBI Taxonomy" id="582667"/>
    <lineage>
        <taxon>Bacteria</taxon>
        <taxon>Pseudomonadati</taxon>
        <taxon>Pseudomonadota</taxon>
        <taxon>Alphaproteobacteria</taxon>
        <taxon>Hyphomicrobiales</taxon>
        <taxon>Methylobacteriaceae</taxon>
        <taxon>Methylobacterium</taxon>
    </lineage>
</organism>
<feature type="chain" id="PRO_5011436077" evidence="1">
    <location>
        <begin position="25"/>
        <end position="129"/>
    </location>
</feature>
<gene>
    <name evidence="2" type="ORF">SAMN05192568_100630</name>
</gene>
<feature type="signal peptide" evidence="1">
    <location>
        <begin position="1"/>
        <end position="24"/>
    </location>
</feature>
<dbReference type="AlphaFoldDB" id="A0A1I4IC85"/>
<evidence type="ECO:0000313" key="2">
    <source>
        <dbReference type="EMBL" id="SFL51356.1"/>
    </source>
</evidence>
<dbReference type="RefSeq" id="WP_092038780.1">
    <property type="nucleotide sequence ID" value="NZ_FOTK01000006.1"/>
</dbReference>
<dbReference type="EMBL" id="FOTK01000006">
    <property type="protein sequence ID" value="SFL51356.1"/>
    <property type="molecule type" value="Genomic_DNA"/>
</dbReference>
<keyword evidence="1" id="KW-0732">Signal</keyword>
<protein>
    <submittedName>
        <fullName evidence="2">Uncharacterized protein</fullName>
    </submittedName>
</protein>
<dbReference type="Proteomes" id="UP000199048">
    <property type="component" value="Unassembled WGS sequence"/>
</dbReference>
<evidence type="ECO:0000256" key="1">
    <source>
        <dbReference type="SAM" id="SignalP"/>
    </source>
</evidence>
<accession>A0A1I4IC85</accession>
<reference evidence="3" key="1">
    <citation type="submission" date="2016-10" db="EMBL/GenBank/DDBJ databases">
        <authorList>
            <person name="Varghese N."/>
            <person name="Submissions S."/>
        </authorList>
    </citation>
    <scope>NUCLEOTIDE SEQUENCE [LARGE SCALE GENOMIC DNA]</scope>
    <source>
        <strain evidence="3">BL36</strain>
    </source>
</reference>
<name>A0A1I4IC85_9HYPH</name>
<proteinExistence type="predicted"/>
<keyword evidence="3" id="KW-1185">Reference proteome</keyword>
<evidence type="ECO:0000313" key="3">
    <source>
        <dbReference type="Proteomes" id="UP000199048"/>
    </source>
</evidence>
<dbReference type="OrthoDB" id="7933613at2"/>